<evidence type="ECO:0000256" key="2">
    <source>
        <dbReference type="ARBA" id="ARBA00004496"/>
    </source>
</evidence>
<dbReference type="Gene3D" id="2.30.30.870">
    <property type="entry name" value="Pelota, domain A"/>
    <property type="match status" value="1"/>
</dbReference>
<comment type="caution">
    <text evidence="9">The sequence shown here is derived from an EMBL/GenBank/DDBJ whole genome shotgun (WGS) entry which is preliminary data.</text>
</comment>
<dbReference type="AlphaFoldDB" id="A0A4T0RXR2"/>
<keyword evidence="5" id="KW-0479">Metal-binding</keyword>
<evidence type="ECO:0000313" key="8">
    <source>
        <dbReference type="EMBL" id="TIB80021.1"/>
    </source>
</evidence>
<dbReference type="Gene3D" id="3.30.1330.30">
    <property type="match status" value="1"/>
</dbReference>
<dbReference type="Pfam" id="PF26356">
    <property type="entry name" value="Pelota_N"/>
    <property type="match status" value="1"/>
</dbReference>
<comment type="similarity">
    <text evidence="3">Belongs to the eukaryotic release factor 1 family. Pelota subfamily.</text>
</comment>
<dbReference type="GO" id="GO:0070481">
    <property type="term" value="P:nuclear-transcribed mRNA catabolic process, non-stop decay"/>
    <property type="evidence" value="ECO:0007669"/>
    <property type="project" value="InterPro"/>
</dbReference>
<dbReference type="SMART" id="SM01194">
    <property type="entry name" value="eRF1_1"/>
    <property type="match status" value="1"/>
</dbReference>
<dbReference type="GO" id="GO:0046872">
    <property type="term" value="F:metal ion binding"/>
    <property type="evidence" value="ECO:0007669"/>
    <property type="project" value="UniProtKB-KW"/>
</dbReference>
<evidence type="ECO:0000313" key="10">
    <source>
        <dbReference type="Proteomes" id="UP000307169"/>
    </source>
</evidence>
<sequence>MKLLKKYIERDRSVSLSFIASALYTDELIRDGSPFYHKRQAFNITQDEDLWHCYNLIGPGDEIRAPAIRRVVNTSSTGSTDSQRVRLTLTIRVEKTFFSPSATSTTEAAPGTSNQPPQNAQLQISGRVTSENPHVKLGAFHTLDLESLRDFKLGKGPGGWDTINIQRVEEASAEGAGAEVAAILIGEGNAAICLLTNHMTVVKQRIDAQIPRKRKGMSSAHEKATEKFHDQLTAAFVKHILPLSTNLRVILFAGSSFPRDSFLKTMLENAQHNGDKTILALRPKFLKVNTGSANVHALNEALKSPEVAAQLKDTKFAREGMMLDKFNKMLVTDENRAWYGPDHVQKAIDRGAVGTLLISDSLFRSQDIAERKRFVKMVEDVRELGGTEVLIFSAMHESGHKLDLLSGIAALLTYPLDIEMVEMEEEDEKAAQEAQQ</sequence>
<dbReference type="InterPro" id="IPR005142">
    <property type="entry name" value="eRF1_3"/>
</dbReference>
<dbReference type="InterPro" id="IPR005140">
    <property type="entry name" value="eRF1_Pelota-like_N"/>
</dbReference>
<dbReference type="GO" id="GO:0071025">
    <property type="term" value="P:RNA surveillance"/>
    <property type="evidence" value="ECO:0007669"/>
    <property type="project" value="InterPro"/>
</dbReference>
<comment type="cofactor">
    <cofactor evidence="1">
        <name>a divalent metal cation</name>
        <dbReference type="ChEBI" id="CHEBI:60240"/>
    </cofactor>
</comment>
<dbReference type="InterPro" id="IPR005141">
    <property type="entry name" value="eRF1_2"/>
</dbReference>
<protein>
    <recommendedName>
        <fullName evidence="7">eRF1/Pelota-like N-terminal domain-containing protein</fullName>
    </recommendedName>
</protein>
<dbReference type="Pfam" id="PF03465">
    <property type="entry name" value="eRF1_3"/>
    <property type="match status" value="1"/>
</dbReference>
<gene>
    <name evidence="9" type="ORF">E3Q17_02139</name>
    <name evidence="8" type="ORF">E3Q22_02149</name>
</gene>
<proteinExistence type="inferred from homology"/>
<evidence type="ECO:0000256" key="5">
    <source>
        <dbReference type="ARBA" id="ARBA00022723"/>
    </source>
</evidence>
<dbReference type="InterPro" id="IPR004405">
    <property type="entry name" value="TF_pelota"/>
</dbReference>
<dbReference type="Proteomes" id="UP000310685">
    <property type="component" value="Unassembled WGS sequence"/>
</dbReference>
<dbReference type="SUPFAM" id="SSF53137">
    <property type="entry name" value="Translational machinery components"/>
    <property type="match status" value="1"/>
</dbReference>
<dbReference type="EMBL" id="SPRH01000022">
    <property type="protein sequence ID" value="TIC00545.1"/>
    <property type="molecule type" value="Genomic_DNA"/>
</dbReference>
<feature type="domain" description="eRF1/Pelota-like N-terminal" evidence="7">
    <location>
        <begin position="1"/>
        <end position="173"/>
    </location>
</feature>
<dbReference type="InterPro" id="IPR029064">
    <property type="entry name" value="Ribosomal_eL30-like_sf"/>
</dbReference>
<dbReference type="GO" id="GO:0032790">
    <property type="term" value="P:ribosome disassembly"/>
    <property type="evidence" value="ECO:0007669"/>
    <property type="project" value="TreeGrafter"/>
</dbReference>
<evidence type="ECO:0000256" key="4">
    <source>
        <dbReference type="ARBA" id="ARBA00022490"/>
    </source>
</evidence>
<evidence type="ECO:0000313" key="9">
    <source>
        <dbReference type="EMBL" id="TIC00545.1"/>
    </source>
</evidence>
<name>A0A4T0RXR2_9BASI</name>
<keyword evidence="4" id="KW-0963">Cytoplasm</keyword>
<organism evidence="9 10">
    <name type="scientific">Wallemia mellicola</name>
    <dbReference type="NCBI Taxonomy" id="1708541"/>
    <lineage>
        <taxon>Eukaryota</taxon>
        <taxon>Fungi</taxon>
        <taxon>Dikarya</taxon>
        <taxon>Basidiomycota</taxon>
        <taxon>Wallemiomycotina</taxon>
        <taxon>Wallemiomycetes</taxon>
        <taxon>Wallemiales</taxon>
        <taxon>Wallemiaceae</taxon>
        <taxon>Wallemia</taxon>
    </lineage>
</organism>
<dbReference type="InterPro" id="IPR038069">
    <property type="entry name" value="Pelota/DOM34_N"/>
</dbReference>
<evidence type="ECO:0000313" key="11">
    <source>
        <dbReference type="Proteomes" id="UP000310685"/>
    </source>
</evidence>
<evidence type="ECO:0000259" key="7">
    <source>
        <dbReference type="SMART" id="SM01194"/>
    </source>
</evidence>
<comment type="subcellular location">
    <subcellularLocation>
        <location evidence="2">Cytoplasm</location>
    </subcellularLocation>
</comment>
<dbReference type="Proteomes" id="UP000307169">
    <property type="component" value="Unassembled WGS sequence"/>
</dbReference>
<dbReference type="FunFam" id="3.30.1330.30:FF:000008">
    <property type="entry name" value="Protein pelota homolog"/>
    <property type="match status" value="1"/>
</dbReference>
<dbReference type="Pfam" id="PF03464">
    <property type="entry name" value="eRF1_2"/>
    <property type="match status" value="1"/>
</dbReference>
<dbReference type="GO" id="GO:0070651">
    <property type="term" value="P:nonfunctional rRNA decay"/>
    <property type="evidence" value="ECO:0007669"/>
    <property type="project" value="TreeGrafter"/>
</dbReference>
<dbReference type="Gene3D" id="3.30.420.60">
    <property type="entry name" value="eRF1 domain 2"/>
    <property type="match status" value="1"/>
</dbReference>
<dbReference type="InterPro" id="IPR058547">
    <property type="entry name" value="Pelota_N"/>
</dbReference>
<accession>A0A4T0RXR2</accession>
<dbReference type="EMBL" id="SPRC01000019">
    <property type="protein sequence ID" value="TIB80021.1"/>
    <property type="molecule type" value="Genomic_DNA"/>
</dbReference>
<dbReference type="GO" id="GO:0070966">
    <property type="term" value="P:nuclear-transcribed mRNA catabolic process, no-go decay"/>
    <property type="evidence" value="ECO:0007669"/>
    <property type="project" value="InterPro"/>
</dbReference>
<evidence type="ECO:0000256" key="1">
    <source>
        <dbReference type="ARBA" id="ARBA00001968"/>
    </source>
</evidence>
<reference evidence="10 11" key="1">
    <citation type="submission" date="2019-03" db="EMBL/GenBank/DDBJ databases">
        <title>Sequencing 25 genomes of Wallemia mellicola.</title>
        <authorList>
            <person name="Gostincar C."/>
        </authorList>
    </citation>
    <scope>NUCLEOTIDE SEQUENCE [LARGE SCALE GENOMIC DNA]</scope>
    <source>
        <strain evidence="9 10">EXF-1262</strain>
        <strain evidence="8 11">EXF-6152</strain>
    </source>
</reference>
<dbReference type="SUPFAM" id="SSF159065">
    <property type="entry name" value="Dom34/Pelota N-terminal domain-like"/>
    <property type="match status" value="1"/>
</dbReference>
<feature type="region of interest" description="Disordered" evidence="6">
    <location>
        <begin position="101"/>
        <end position="120"/>
    </location>
</feature>
<evidence type="ECO:0000256" key="3">
    <source>
        <dbReference type="ARBA" id="ARBA00009504"/>
    </source>
</evidence>
<dbReference type="PANTHER" id="PTHR10853:SF0">
    <property type="entry name" value="PROTEIN PELOTA HOMOLOG"/>
    <property type="match status" value="1"/>
</dbReference>
<dbReference type="SUPFAM" id="SSF55315">
    <property type="entry name" value="L30e-like"/>
    <property type="match status" value="1"/>
</dbReference>
<dbReference type="PANTHER" id="PTHR10853">
    <property type="entry name" value="PELOTA"/>
    <property type="match status" value="1"/>
</dbReference>
<dbReference type="InterPro" id="IPR042226">
    <property type="entry name" value="eFR1_2_sf"/>
</dbReference>
<dbReference type="GO" id="GO:0005737">
    <property type="term" value="C:cytoplasm"/>
    <property type="evidence" value="ECO:0007669"/>
    <property type="project" value="UniProtKB-SubCell"/>
</dbReference>
<dbReference type="FunFam" id="2.30.30.870:FF:000001">
    <property type="entry name" value="Protein pelota homolog"/>
    <property type="match status" value="1"/>
</dbReference>
<evidence type="ECO:0000256" key="6">
    <source>
        <dbReference type="SAM" id="MobiDB-lite"/>
    </source>
</evidence>